<evidence type="ECO:0000256" key="1">
    <source>
        <dbReference type="ARBA" id="ARBA00022884"/>
    </source>
</evidence>
<evidence type="ECO:0000259" key="3">
    <source>
        <dbReference type="PROSITE" id="PS50102"/>
    </source>
</evidence>
<reference evidence="4" key="2">
    <citation type="journal article" date="2015" name="Data Brief">
        <title>Shoot transcriptome of the giant reed, Arundo donax.</title>
        <authorList>
            <person name="Barrero R.A."/>
            <person name="Guerrero F.D."/>
            <person name="Moolhuijzen P."/>
            <person name="Goolsby J.A."/>
            <person name="Tidwell J."/>
            <person name="Bellgard S.E."/>
            <person name="Bellgard M.I."/>
        </authorList>
    </citation>
    <scope>NUCLEOTIDE SEQUENCE</scope>
    <source>
        <tissue evidence="4">Shoot tissue taken approximately 20 cm above the soil surface</tissue>
    </source>
</reference>
<dbReference type="InterPro" id="IPR000504">
    <property type="entry name" value="RRM_dom"/>
</dbReference>
<dbReference type="Pfam" id="PF00076">
    <property type="entry name" value="RRM_1"/>
    <property type="match status" value="1"/>
</dbReference>
<accession>A0A0A9FDK9</accession>
<keyword evidence="1 2" id="KW-0694">RNA-binding</keyword>
<feature type="domain" description="RRM" evidence="3">
    <location>
        <begin position="18"/>
        <end position="91"/>
    </location>
</feature>
<proteinExistence type="predicted"/>
<dbReference type="PANTHER" id="PTHR21245">
    <property type="entry name" value="HETEROGENEOUS NUCLEAR RIBONUCLEOPROTEIN"/>
    <property type="match status" value="1"/>
</dbReference>
<evidence type="ECO:0000256" key="2">
    <source>
        <dbReference type="PROSITE-ProRule" id="PRU00176"/>
    </source>
</evidence>
<dbReference type="AlphaFoldDB" id="A0A0A9FDK9"/>
<evidence type="ECO:0000313" key="4">
    <source>
        <dbReference type="EMBL" id="JAE08206.1"/>
    </source>
</evidence>
<sequence>MAPPRGDFNEQDRPARGTEVFVGGLPRSATEATLREVFSSCGEIVDLRIMKDHNGNSKGYGFVRYAKREYANIAKRQKNGIENGVQKNSRN</sequence>
<dbReference type="GO" id="GO:0003723">
    <property type="term" value="F:RNA binding"/>
    <property type="evidence" value="ECO:0007669"/>
    <property type="project" value="UniProtKB-UniRule"/>
</dbReference>
<dbReference type="InterPro" id="IPR035979">
    <property type="entry name" value="RBD_domain_sf"/>
</dbReference>
<dbReference type="PROSITE" id="PS50102">
    <property type="entry name" value="RRM"/>
    <property type="match status" value="1"/>
</dbReference>
<dbReference type="SMART" id="SM00360">
    <property type="entry name" value="RRM"/>
    <property type="match status" value="1"/>
</dbReference>
<dbReference type="InterPro" id="IPR012677">
    <property type="entry name" value="Nucleotide-bd_a/b_plait_sf"/>
</dbReference>
<name>A0A0A9FDK9_ARUDO</name>
<protein>
    <recommendedName>
        <fullName evidence="3">RRM domain-containing protein</fullName>
    </recommendedName>
</protein>
<dbReference type="SUPFAM" id="SSF54928">
    <property type="entry name" value="RNA-binding domain, RBD"/>
    <property type="match status" value="1"/>
</dbReference>
<reference evidence="4" key="1">
    <citation type="submission" date="2014-09" db="EMBL/GenBank/DDBJ databases">
        <authorList>
            <person name="Magalhaes I.L.F."/>
            <person name="Oliveira U."/>
            <person name="Santos F.R."/>
            <person name="Vidigal T.H.D.A."/>
            <person name="Brescovit A.D."/>
            <person name="Santos A.J."/>
        </authorList>
    </citation>
    <scope>NUCLEOTIDE SEQUENCE</scope>
    <source>
        <tissue evidence="4">Shoot tissue taken approximately 20 cm above the soil surface</tissue>
    </source>
</reference>
<dbReference type="Gene3D" id="3.30.70.330">
    <property type="match status" value="1"/>
</dbReference>
<organism evidence="4">
    <name type="scientific">Arundo donax</name>
    <name type="common">Giant reed</name>
    <name type="synonym">Donax arundinaceus</name>
    <dbReference type="NCBI Taxonomy" id="35708"/>
    <lineage>
        <taxon>Eukaryota</taxon>
        <taxon>Viridiplantae</taxon>
        <taxon>Streptophyta</taxon>
        <taxon>Embryophyta</taxon>
        <taxon>Tracheophyta</taxon>
        <taxon>Spermatophyta</taxon>
        <taxon>Magnoliopsida</taxon>
        <taxon>Liliopsida</taxon>
        <taxon>Poales</taxon>
        <taxon>Poaceae</taxon>
        <taxon>PACMAD clade</taxon>
        <taxon>Arundinoideae</taxon>
        <taxon>Arundineae</taxon>
        <taxon>Arundo</taxon>
    </lineage>
</organism>
<dbReference type="EMBL" id="GBRH01189690">
    <property type="protein sequence ID" value="JAE08206.1"/>
    <property type="molecule type" value="Transcribed_RNA"/>
</dbReference>
<dbReference type="CDD" id="cd00590">
    <property type="entry name" value="RRM_SF"/>
    <property type="match status" value="1"/>
</dbReference>